<dbReference type="AlphaFoldDB" id="A0A7J6RMH7"/>
<dbReference type="Proteomes" id="UP000553632">
    <property type="component" value="Unassembled WGS sequence"/>
</dbReference>
<sequence>MTPPIPCKDRFCFLCAYQHNNRGVPVSRPSVRAKIHLVWGERTDALLSLKNAPSQLCSTCNVRLGTDPKKYMEDWVGQGTKTRNSCVPPAPGEQGSAPIDWAFLPYCDGSRDNDNCFFCSHMGAKNMNKKRKRPGRPKNTTPGSKAEGLATLPSSSSQSQTIPVVLMINKDVIGQEDNDNGASPLNFSQLSAVEKHAILVGASEQENLSAQVSTSCASAFRKQQRQNKGDELTMPKIRGKPVTYQQVYSKQPKPRMEISMDLLNRIQTTATLSNKGLERIRALLHAELGGVASFPSKVEFKMARAAMKTDWKTLEIEGGIVAMSKDPVSDLRRRFGSDCIMRISGDSGGGLFKLLAAPVNTHSSHYGVPDHQAPYLLCIGDVPEKREPMAKICSELGNVFSDYRTILSGDLKWIQVILGLTITGCPYCVSSGRSESHRIVYDRCEDCDLRSTKKAKELAAENKGRLKNHVKGQRFSPL</sequence>
<dbReference type="EMBL" id="JABANO010024454">
    <property type="protein sequence ID" value="KAF4721868.1"/>
    <property type="molecule type" value="Genomic_DNA"/>
</dbReference>
<gene>
    <name evidence="2" type="ORF">FOZ63_002752</name>
</gene>
<feature type="compositionally biased region" description="Basic residues" evidence="1">
    <location>
        <begin position="127"/>
        <end position="136"/>
    </location>
</feature>
<feature type="region of interest" description="Disordered" evidence="1">
    <location>
        <begin position="127"/>
        <end position="157"/>
    </location>
</feature>
<evidence type="ECO:0000313" key="3">
    <source>
        <dbReference type="Proteomes" id="UP000553632"/>
    </source>
</evidence>
<protein>
    <submittedName>
        <fullName evidence="2">Uncharacterized protein</fullName>
    </submittedName>
</protein>
<reference evidence="2 3" key="1">
    <citation type="submission" date="2020-04" db="EMBL/GenBank/DDBJ databases">
        <title>Perkinsus olseni comparative genomics.</title>
        <authorList>
            <person name="Bogema D.R."/>
        </authorList>
    </citation>
    <scope>NUCLEOTIDE SEQUENCE [LARGE SCALE GENOMIC DNA]</scope>
    <source>
        <strain evidence="2 3">ATCC PRA-207</strain>
    </source>
</reference>
<accession>A0A7J6RMH7</accession>
<name>A0A7J6RMH7_PEROL</name>
<organism evidence="2 3">
    <name type="scientific">Perkinsus olseni</name>
    <name type="common">Perkinsus atlanticus</name>
    <dbReference type="NCBI Taxonomy" id="32597"/>
    <lineage>
        <taxon>Eukaryota</taxon>
        <taxon>Sar</taxon>
        <taxon>Alveolata</taxon>
        <taxon>Perkinsozoa</taxon>
        <taxon>Perkinsea</taxon>
        <taxon>Perkinsida</taxon>
        <taxon>Perkinsidae</taxon>
        <taxon>Perkinsus</taxon>
    </lineage>
</organism>
<proteinExistence type="predicted"/>
<feature type="non-terminal residue" evidence="2">
    <location>
        <position position="478"/>
    </location>
</feature>
<evidence type="ECO:0000256" key="1">
    <source>
        <dbReference type="SAM" id="MobiDB-lite"/>
    </source>
</evidence>
<keyword evidence="3" id="KW-1185">Reference proteome</keyword>
<evidence type="ECO:0000313" key="2">
    <source>
        <dbReference type="EMBL" id="KAF4721868.1"/>
    </source>
</evidence>
<comment type="caution">
    <text evidence="2">The sequence shown here is derived from an EMBL/GenBank/DDBJ whole genome shotgun (WGS) entry which is preliminary data.</text>
</comment>